<dbReference type="AlphaFoldDB" id="A0A1H6I464"/>
<sequence>MNGIDDGAGGDHAGDTDAHPGDGAGGRPARTATVRTRHDDPELVRDALAPDNTDSMDARVDDDAVVCSIERETTGGLQSTVDDYLVNLQVADRLVDRGAEHRHMAGETRDEGRSRSRDRDRDVDPTNRQTTDTDTTHQT</sequence>
<evidence type="ECO:0000313" key="2">
    <source>
        <dbReference type="EMBL" id="SEH41065.1"/>
    </source>
</evidence>
<reference evidence="2 3" key="1">
    <citation type="submission" date="2016-10" db="EMBL/GenBank/DDBJ databases">
        <authorList>
            <person name="de Groot N.N."/>
        </authorList>
    </citation>
    <scope>NUCLEOTIDE SEQUENCE [LARGE SCALE GENOMIC DNA]</scope>
    <source>
        <strain evidence="2 3">IBRC-M10418</strain>
    </source>
</reference>
<evidence type="ECO:0008006" key="4">
    <source>
        <dbReference type="Google" id="ProtNLM"/>
    </source>
</evidence>
<feature type="compositionally biased region" description="Gly residues" evidence="1">
    <location>
        <begin position="1"/>
        <end position="11"/>
    </location>
</feature>
<evidence type="ECO:0000313" key="3">
    <source>
        <dbReference type="Proteomes" id="UP000199215"/>
    </source>
</evidence>
<organism evidence="2 3">
    <name type="scientific">Halopenitus malekzadehii</name>
    <dbReference type="NCBI Taxonomy" id="1267564"/>
    <lineage>
        <taxon>Archaea</taxon>
        <taxon>Methanobacteriati</taxon>
        <taxon>Methanobacteriota</taxon>
        <taxon>Stenosarchaea group</taxon>
        <taxon>Halobacteria</taxon>
        <taxon>Halobacteriales</taxon>
        <taxon>Haloferacaceae</taxon>
        <taxon>Halopenitus</taxon>
    </lineage>
</organism>
<accession>A0A1H6I464</accession>
<gene>
    <name evidence="2" type="ORF">SAMN05192561_101728</name>
</gene>
<protein>
    <recommendedName>
        <fullName evidence="4">KEOPS complex subunit Pcc1</fullName>
    </recommendedName>
</protein>
<feature type="region of interest" description="Disordered" evidence="1">
    <location>
        <begin position="1"/>
        <end position="60"/>
    </location>
</feature>
<dbReference type="OrthoDB" id="107316at2157"/>
<dbReference type="Proteomes" id="UP000199215">
    <property type="component" value="Unassembled WGS sequence"/>
</dbReference>
<feature type="region of interest" description="Disordered" evidence="1">
    <location>
        <begin position="95"/>
        <end position="139"/>
    </location>
</feature>
<dbReference type="EMBL" id="FNWU01000001">
    <property type="protein sequence ID" value="SEH41065.1"/>
    <property type="molecule type" value="Genomic_DNA"/>
</dbReference>
<feature type="compositionally biased region" description="Low complexity" evidence="1">
    <location>
        <begin position="129"/>
        <end position="139"/>
    </location>
</feature>
<evidence type="ECO:0000256" key="1">
    <source>
        <dbReference type="SAM" id="MobiDB-lite"/>
    </source>
</evidence>
<dbReference type="RefSeq" id="WP_092814362.1">
    <property type="nucleotide sequence ID" value="NZ_FNWU01000001.1"/>
</dbReference>
<keyword evidence="3" id="KW-1185">Reference proteome</keyword>
<dbReference type="NCBIfam" id="NF011470">
    <property type="entry name" value="PRK14887.1"/>
    <property type="match status" value="1"/>
</dbReference>
<feature type="compositionally biased region" description="Basic and acidic residues" evidence="1">
    <location>
        <begin position="36"/>
        <end position="45"/>
    </location>
</feature>
<dbReference type="STRING" id="1267564.SAMN05192561_101728"/>
<feature type="compositionally biased region" description="Basic and acidic residues" evidence="1">
    <location>
        <begin position="95"/>
        <end position="125"/>
    </location>
</feature>
<proteinExistence type="predicted"/>
<name>A0A1H6I464_9EURY</name>